<dbReference type="SUPFAM" id="SSF48452">
    <property type="entry name" value="TPR-like"/>
    <property type="match status" value="1"/>
</dbReference>
<dbReference type="InterPro" id="IPR011990">
    <property type="entry name" value="TPR-like_helical_dom_sf"/>
</dbReference>
<dbReference type="Gene3D" id="1.25.40.1040">
    <property type="match status" value="1"/>
</dbReference>
<dbReference type="OrthoDB" id="1874341at2759"/>
<comment type="caution">
    <text evidence="3">The sequence shown here is derived from an EMBL/GenBank/DDBJ whole genome shotgun (WGS) entry which is preliminary data.</text>
</comment>
<dbReference type="PANTHER" id="PTHR22767:SF3">
    <property type="entry name" value="N-ALPHA-ACETYLTRANSFERASE 25, NATB AUXILIARY SUBUNIT"/>
    <property type="match status" value="1"/>
</dbReference>
<dbReference type="PANTHER" id="PTHR22767">
    <property type="entry name" value="N-TERMINAL ACETYLTRANSFERASE-RELATED"/>
    <property type="match status" value="1"/>
</dbReference>
<dbReference type="STRING" id="741276.A0A2S5B099"/>
<dbReference type="GO" id="GO:0031416">
    <property type="term" value="C:NatB complex"/>
    <property type="evidence" value="ECO:0007669"/>
    <property type="project" value="TreeGrafter"/>
</dbReference>
<keyword evidence="4" id="KW-1185">Reference proteome</keyword>
<evidence type="ECO:0008006" key="5">
    <source>
        <dbReference type="Google" id="ProtNLM"/>
    </source>
</evidence>
<dbReference type="EMBL" id="PJQD01000140">
    <property type="protein sequence ID" value="POY70212.1"/>
    <property type="molecule type" value="Genomic_DNA"/>
</dbReference>
<dbReference type="AlphaFoldDB" id="A0A2S5B099"/>
<reference evidence="3 4" key="1">
    <citation type="journal article" date="2018" name="Front. Microbiol.">
        <title>Prospects for Fungal Bioremediation of Acidic Radioactive Waste Sites: Characterization and Genome Sequence of Rhodotorula taiwanensis MD1149.</title>
        <authorList>
            <person name="Tkavc R."/>
            <person name="Matrosova V.Y."/>
            <person name="Grichenko O.E."/>
            <person name="Gostincar C."/>
            <person name="Volpe R.P."/>
            <person name="Klimenkova P."/>
            <person name="Gaidamakova E.K."/>
            <person name="Zhou C.E."/>
            <person name="Stewart B.J."/>
            <person name="Lyman M.G."/>
            <person name="Malfatti S.A."/>
            <person name="Rubinfeld B."/>
            <person name="Courtot M."/>
            <person name="Singh J."/>
            <person name="Dalgard C.L."/>
            <person name="Hamilton T."/>
            <person name="Frey K.G."/>
            <person name="Gunde-Cimerman N."/>
            <person name="Dugan L."/>
            <person name="Daly M.J."/>
        </authorList>
    </citation>
    <scope>NUCLEOTIDE SEQUENCE [LARGE SCALE GENOMIC DNA]</scope>
    <source>
        <strain evidence="3 4">MD1149</strain>
    </source>
</reference>
<evidence type="ECO:0000256" key="2">
    <source>
        <dbReference type="SAM" id="MobiDB-lite"/>
    </source>
</evidence>
<evidence type="ECO:0000313" key="3">
    <source>
        <dbReference type="EMBL" id="POY70212.1"/>
    </source>
</evidence>
<dbReference type="Pfam" id="PF09797">
    <property type="entry name" value="NatB_MDM20"/>
    <property type="match status" value="1"/>
</dbReference>
<proteinExistence type="inferred from homology"/>
<dbReference type="Proteomes" id="UP000237144">
    <property type="component" value="Unassembled WGS sequence"/>
</dbReference>
<evidence type="ECO:0000256" key="1">
    <source>
        <dbReference type="ARBA" id="ARBA00006298"/>
    </source>
</evidence>
<protein>
    <recommendedName>
        <fullName evidence="5">Actin cytoskeleton organization protein</fullName>
    </recommendedName>
</protein>
<sequence>MQEVTSLVRAFYGSRRSTLSPTDLRSIGPICTAIEAHNPKRALLLCDQLLKRSPAFPSALGLKALALCIASHPLSASARNDIAKVVDTAKMASKGAALDDAEVLMLLTWALRFAGKGDEALDLMAKAVQNNPDNEELANDAFVQYLRIDDCKSAQQIAMKMSKQFQDERYLWWSVLTTILQIRNLNHPQGPLLLSIAERLLASHYANKPGATSYATANEFHIVSRVLELRAQYSNSTEPPSRPNSTAKPSSSSPSLSNPIALPTLPPTEPPRSARRALLDHFASAEADKRCDENLGFEIWRRDVEFDYGSVGGGEWKRLWDRLATGLREKGDTNWHSMLYMIRAACAVASSSATSLEGPSATEAPSPVGIALLEETRQLLRTLSNESPKSKVERGYLLGLLEVARELRIRQWPEADKLDTLVAEYFDRFGTKACCFDDLLPYIDALSPQELASLRSTLSAATDVSLTDIRIATKAINAWKLLRRYAPPGSAGEEHEAALAFTRLYFEALPLGANLPPTELQPADDFALLAGQAWVAAYQTSRSRAYLESALALSEHILQKSKYKYQVRILAINLLRQLGASSISLAHYRIFGVKNVQFDTLSHLILARGSTYAITAPKEAGVVPEAASVMAWYGSGQREAREMSVRTFMNDAFTKVEDFYEFRQHLENSLQQGLATVETLRMSLLSGTLDAEAIETASIRLAKYVELGDDALVDHRDYKTLPNYQSREGQPIWVQSELGPRPDVNWLRILASAYRRFLQPSSADMQGSNVPTSCTEMEQRFVAFSRDAHLALIADLEGAGEREQAALAFFRDQVDKFATLTDDDTMLQWDVLHCAAVSLEVRLSTALELRLRQRTEDYRFQAFVLLEVGIDRRSEEMILQKTPEQVGLCHHATTLLEELTCHLPAQSKHAKRLRAFRNAARDAVKPIGPKLTAYGKRVAKERAKIVAALAHLQQFEPLDENRLTNFAHALVDSRKSSADALGLAFSRKTAK</sequence>
<feature type="region of interest" description="Disordered" evidence="2">
    <location>
        <begin position="233"/>
        <end position="272"/>
    </location>
</feature>
<comment type="similarity">
    <text evidence="1">Belongs to the MDM20/NAA25 family.</text>
</comment>
<accession>A0A2S5B099</accession>
<organism evidence="3 4">
    <name type="scientific">Rhodotorula taiwanensis</name>
    <dbReference type="NCBI Taxonomy" id="741276"/>
    <lineage>
        <taxon>Eukaryota</taxon>
        <taxon>Fungi</taxon>
        <taxon>Dikarya</taxon>
        <taxon>Basidiomycota</taxon>
        <taxon>Pucciniomycotina</taxon>
        <taxon>Microbotryomycetes</taxon>
        <taxon>Sporidiobolales</taxon>
        <taxon>Sporidiobolaceae</taxon>
        <taxon>Rhodotorula</taxon>
    </lineage>
</organism>
<name>A0A2S5B099_9BASI</name>
<gene>
    <name evidence="3" type="ORF">BMF94_6795</name>
</gene>
<evidence type="ECO:0000313" key="4">
    <source>
        <dbReference type="Proteomes" id="UP000237144"/>
    </source>
</evidence>
<dbReference type="InterPro" id="IPR019183">
    <property type="entry name" value="NAA25_NatB_aux_su"/>
</dbReference>
<feature type="compositionally biased region" description="Low complexity" evidence="2">
    <location>
        <begin position="243"/>
        <end position="263"/>
    </location>
</feature>